<evidence type="ECO:0000256" key="4">
    <source>
        <dbReference type="ARBA" id="ARBA00022801"/>
    </source>
</evidence>
<reference evidence="7 9" key="1">
    <citation type="submission" date="2018-06" db="EMBL/GenBank/DDBJ databases">
        <authorList>
            <consortium name="Pathogen Informatics"/>
            <person name="Doyle S."/>
        </authorList>
    </citation>
    <scope>NUCLEOTIDE SEQUENCE [LARGE SCALE GENOMIC DNA]</scope>
    <source>
        <strain evidence="7 9">NCTC10597</strain>
    </source>
</reference>
<keyword evidence="10" id="KW-1185">Reference proteome</keyword>
<protein>
    <recommendedName>
        <fullName evidence="3 6">Glutaminase</fullName>
        <ecNumber evidence="3 6">3.5.1.2</ecNumber>
    </recommendedName>
</protein>
<feature type="binding site" evidence="6">
    <location>
        <position position="156"/>
    </location>
    <ligand>
        <name>substrate</name>
    </ligand>
</feature>
<dbReference type="NCBIfam" id="TIGR03814">
    <property type="entry name" value="Gln_ase"/>
    <property type="match status" value="1"/>
</dbReference>
<dbReference type="Proteomes" id="UP000254330">
    <property type="component" value="Unassembled WGS sequence"/>
</dbReference>
<evidence type="ECO:0000256" key="5">
    <source>
        <dbReference type="ARBA" id="ARBA00049534"/>
    </source>
</evidence>
<dbReference type="GO" id="GO:0004359">
    <property type="term" value="F:glutaminase activity"/>
    <property type="evidence" value="ECO:0007669"/>
    <property type="project" value="UniProtKB-UniRule"/>
</dbReference>
<evidence type="ECO:0000313" key="9">
    <source>
        <dbReference type="Proteomes" id="UP000254330"/>
    </source>
</evidence>
<organism evidence="7 9">
    <name type="scientific">Kurthia zopfii</name>
    <dbReference type="NCBI Taxonomy" id="1650"/>
    <lineage>
        <taxon>Bacteria</taxon>
        <taxon>Bacillati</taxon>
        <taxon>Bacillota</taxon>
        <taxon>Bacilli</taxon>
        <taxon>Bacillales</taxon>
        <taxon>Caryophanaceae</taxon>
        <taxon>Kurthia</taxon>
    </lineage>
</organism>
<sequence>MATLEHYVKESQQLHVLGETASYIPALAERDPGQFAVCMIDEHGNSFLTGDVEEKFTFQSISKVISFIYACEQLGLDQVLEFVDVEPTGDSFNSIIRLENTEFGKPFNPMINAGAITVSSLLPGDTKEEMFAGLCQFIEQMTEQPVAIDEVVYKSELVTANRNRSIAYYLKSNDILRGNVEEALDVYFRQCAIEINVKCLARIGLILSNDGEDPITGEVFFSKDIARVAKALMLTCGMYNASGKFATFVGMPSKSGVSGGILSVAEHPDMQGLNGKIGIATFGPAIDAIGNSVSGIEFLKRISIEYDLSIF</sequence>
<feature type="binding site" evidence="6">
    <location>
        <position position="187"/>
    </location>
    <ligand>
        <name>substrate</name>
    </ligand>
</feature>
<gene>
    <name evidence="7" type="primary">glsA1</name>
    <name evidence="6" type="synonym">glsA</name>
    <name evidence="8" type="ORF">DFR61_1422</name>
    <name evidence="7" type="ORF">NCTC10597_02319</name>
</gene>
<comment type="catalytic activity">
    <reaction evidence="5 6">
        <text>L-glutamine + H2O = L-glutamate + NH4(+)</text>
        <dbReference type="Rhea" id="RHEA:15889"/>
        <dbReference type="ChEBI" id="CHEBI:15377"/>
        <dbReference type="ChEBI" id="CHEBI:28938"/>
        <dbReference type="ChEBI" id="CHEBI:29985"/>
        <dbReference type="ChEBI" id="CHEBI:58359"/>
        <dbReference type="EC" id="3.5.1.2"/>
    </reaction>
</comment>
<evidence type="ECO:0000313" key="7">
    <source>
        <dbReference type="EMBL" id="STX10571.1"/>
    </source>
</evidence>
<dbReference type="Proteomes" id="UP000294641">
    <property type="component" value="Unassembled WGS sequence"/>
</dbReference>
<dbReference type="GO" id="GO:0006543">
    <property type="term" value="P:L-glutamine catabolic process"/>
    <property type="evidence" value="ECO:0007669"/>
    <property type="project" value="TreeGrafter"/>
</dbReference>
<dbReference type="HAMAP" id="MF_00313">
    <property type="entry name" value="Glutaminase"/>
    <property type="match status" value="1"/>
</dbReference>
<proteinExistence type="inferred from homology"/>
<comment type="subunit">
    <text evidence="2 6">Homotetramer.</text>
</comment>
<accession>A0A8B4QCU0</accession>
<dbReference type="FunFam" id="3.40.710.10:FF:000005">
    <property type="entry name" value="Glutaminase"/>
    <property type="match status" value="1"/>
</dbReference>
<dbReference type="EMBL" id="UGNP01000001">
    <property type="protein sequence ID" value="STX10571.1"/>
    <property type="molecule type" value="Genomic_DNA"/>
</dbReference>
<evidence type="ECO:0000256" key="2">
    <source>
        <dbReference type="ARBA" id="ARBA00011881"/>
    </source>
</evidence>
<dbReference type="PANTHER" id="PTHR12544">
    <property type="entry name" value="GLUTAMINASE"/>
    <property type="match status" value="1"/>
</dbReference>
<feature type="binding site" evidence="6">
    <location>
        <position position="112"/>
    </location>
    <ligand>
        <name>substrate</name>
    </ligand>
</feature>
<name>A0A8B4QCU0_9BACL</name>
<dbReference type="Gene3D" id="3.40.710.10">
    <property type="entry name" value="DD-peptidase/beta-lactamase superfamily"/>
    <property type="match status" value="1"/>
</dbReference>
<dbReference type="EMBL" id="SNZG01000042">
    <property type="protein sequence ID" value="TDR34190.1"/>
    <property type="molecule type" value="Genomic_DNA"/>
</dbReference>
<keyword evidence="6" id="KW-0007">Acetylation</keyword>
<feature type="binding site" evidence="6">
    <location>
        <position position="257"/>
    </location>
    <ligand>
        <name>substrate</name>
    </ligand>
</feature>
<dbReference type="PANTHER" id="PTHR12544:SF32">
    <property type="entry name" value="GLUTAMINASE 1"/>
    <property type="match status" value="1"/>
</dbReference>
<dbReference type="OrthoDB" id="9788822at2"/>
<dbReference type="RefSeq" id="WP_109350655.1">
    <property type="nucleotide sequence ID" value="NZ_BJUE01000083.1"/>
</dbReference>
<comment type="similarity">
    <text evidence="1 6">Belongs to the glutaminase family.</text>
</comment>
<evidence type="ECO:0000256" key="6">
    <source>
        <dbReference type="HAMAP-Rule" id="MF_00313"/>
    </source>
</evidence>
<dbReference type="AlphaFoldDB" id="A0A8B4QCU0"/>
<dbReference type="InterPro" id="IPR015868">
    <property type="entry name" value="Glutaminase"/>
</dbReference>
<dbReference type="SUPFAM" id="SSF56601">
    <property type="entry name" value="beta-lactamase/transpeptidase-like"/>
    <property type="match status" value="1"/>
</dbReference>
<evidence type="ECO:0000256" key="3">
    <source>
        <dbReference type="ARBA" id="ARBA00012918"/>
    </source>
</evidence>
<evidence type="ECO:0000313" key="8">
    <source>
        <dbReference type="EMBL" id="TDR34190.1"/>
    </source>
</evidence>
<dbReference type="EC" id="3.5.1.2" evidence="3 6"/>
<reference evidence="8 10" key="2">
    <citation type="submission" date="2019-03" db="EMBL/GenBank/DDBJ databases">
        <title>Genomic Encyclopedia of Type Strains, Phase IV (KMG-IV): sequencing the most valuable type-strain genomes for metagenomic binning, comparative biology and taxonomic classification.</title>
        <authorList>
            <person name="Goeker M."/>
        </authorList>
    </citation>
    <scope>NUCLEOTIDE SEQUENCE [LARGE SCALE GENOMIC DNA]</scope>
    <source>
        <strain evidence="8 10">DSM 20580</strain>
    </source>
</reference>
<comment type="caution">
    <text evidence="7">The sequence shown here is derived from an EMBL/GenBank/DDBJ whole genome shotgun (WGS) entry which is preliminary data.</text>
</comment>
<feature type="binding site" evidence="6">
    <location>
        <position position="60"/>
    </location>
    <ligand>
        <name>substrate</name>
    </ligand>
</feature>
<keyword evidence="4 6" id="KW-0378">Hydrolase</keyword>
<evidence type="ECO:0000256" key="1">
    <source>
        <dbReference type="ARBA" id="ARBA00011076"/>
    </source>
</evidence>
<dbReference type="Pfam" id="PF04960">
    <property type="entry name" value="Glutaminase"/>
    <property type="match status" value="1"/>
</dbReference>
<feature type="binding site" evidence="6">
    <location>
        <position position="163"/>
    </location>
    <ligand>
        <name>substrate</name>
    </ligand>
</feature>
<feature type="binding site" evidence="6">
    <location>
        <position position="239"/>
    </location>
    <ligand>
        <name>substrate</name>
    </ligand>
</feature>
<dbReference type="GO" id="GO:0006537">
    <property type="term" value="P:glutamate biosynthetic process"/>
    <property type="evidence" value="ECO:0007669"/>
    <property type="project" value="TreeGrafter"/>
</dbReference>
<dbReference type="InterPro" id="IPR012338">
    <property type="entry name" value="Beta-lactam/transpept-like"/>
</dbReference>
<evidence type="ECO:0000313" key="10">
    <source>
        <dbReference type="Proteomes" id="UP000294641"/>
    </source>
</evidence>